<evidence type="ECO:0000313" key="8">
    <source>
        <dbReference type="RefSeq" id="XP_030380010.1"/>
    </source>
</evidence>
<feature type="repeat" description="WD" evidence="5">
    <location>
        <begin position="366"/>
        <end position="399"/>
    </location>
</feature>
<dbReference type="Proteomes" id="UP000504634">
    <property type="component" value="Unplaced"/>
</dbReference>
<sequence>MKMSSSFFFKSGGKSSKKRKHTSESSATQKPMSEYAIHRPKAVNEEILSSDESEYNAEVEGYPLASDEDEMPQDKRLRLAKKYLSEIKTQEAEHFDGLKINQNMEQRLQVEYLESIGKLHRNIAAGVIMCGVGLVLKHKLHHAPICSQVLSADGRYLYTGAKSQYVLKWSTESGKVLAKFDVTPTREDHDTGTKRRSHVIAITLSTDMKFLALAEGGSHIQIWCPVTMKHLKTFKGHRDIVSSLVFRKGSHELYSVAKDRSVKIWSLDEMAYVETLFGHQSGVTSIDALDRERAITAGGSDCSLRIWKIKEESQLIYNGHRDGIECVKFLNDEHFISGGVDGSIGLWTTLKKKPLCMANQAHGIAENGVANGITAIAVIVNTDLVASGSYDGYVRLWKVIQQARKLQPVHIIPISGFINSLIFSIDGTKLYVAVGKEHRLGRWWRHKEAQNSIIVVNVKLQYENTALT</sequence>
<dbReference type="PROSITE" id="PS50082">
    <property type="entry name" value="WD_REPEATS_2"/>
    <property type="match status" value="4"/>
</dbReference>
<dbReference type="GeneID" id="115628169"/>
<dbReference type="RefSeq" id="XP_030380010.1">
    <property type="nucleotide sequence ID" value="XM_030524150.1"/>
</dbReference>
<dbReference type="GO" id="GO:0034511">
    <property type="term" value="F:U3 snoRNA binding"/>
    <property type="evidence" value="ECO:0007669"/>
    <property type="project" value="InterPro"/>
</dbReference>
<dbReference type="SMART" id="SM00320">
    <property type="entry name" value="WD40"/>
    <property type="match status" value="6"/>
</dbReference>
<evidence type="ECO:0000256" key="5">
    <source>
        <dbReference type="PROSITE-ProRule" id="PRU00221"/>
    </source>
</evidence>
<evidence type="ECO:0000313" key="7">
    <source>
        <dbReference type="Proteomes" id="UP000504634"/>
    </source>
</evidence>
<dbReference type="InterPro" id="IPR001680">
    <property type="entry name" value="WD40_rpt"/>
</dbReference>
<evidence type="ECO:0000256" key="1">
    <source>
        <dbReference type="ARBA" id="ARBA00004123"/>
    </source>
</evidence>
<reference evidence="8" key="1">
    <citation type="submission" date="2025-08" db="UniProtKB">
        <authorList>
            <consortium name="RefSeq"/>
        </authorList>
    </citation>
    <scope>IDENTIFICATION</scope>
    <source>
        <strain evidence="8">11010-0011.00</strain>
        <tissue evidence="8">Whole body</tissue>
    </source>
</reference>
<name>A0A6J2TWS6_DROLE</name>
<dbReference type="PROSITE" id="PS50294">
    <property type="entry name" value="WD_REPEATS_REGION"/>
    <property type="match status" value="3"/>
</dbReference>
<evidence type="ECO:0000256" key="2">
    <source>
        <dbReference type="ARBA" id="ARBA00022574"/>
    </source>
</evidence>
<feature type="region of interest" description="Disordered" evidence="6">
    <location>
        <begin position="1"/>
        <end position="55"/>
    </location>
</feature>
<comment type="subcellular location">
    <subcellularLocation>
        <location evidence="1">Nucleus</location>
    </subcellularLocation>
</comment>
<dbReference type="InterPro" id="IPR015943">
    <property type="entry name" value="WD40/YVTN_repeat-like_dom_sf"/>
</dbReference>
<dbReference type="Gene3D" id="2.130.10.10">
    <property type="entry name" value="YVTN repeat-like/Quinoprotein amine dehydrogenase"/>
    <property type="match status" value="1"/>
</dbReference>
<feature type="compositionally biased region" description="Low complexity" evidence="6">
    <location>
        <begin position="1"/>
        <end position="14"/>
    </location>
</feature>
<feature type="repeat" description="WD" evidence="5">
    <location>
        <begin position="317"/>
        <end position="347"/>
    </location>
</feature>
<dbReference type="InterPro" id="IPR036322">
    <property type="entry name" value="WD40_repeat_dom_sf"/>
</dbReference>
<organism evidence="7 8">
    <name type="scientific">Drosophila lebanonensis</name>
    <name type="common">Fruit fly</name>
    <name type="synonym">Scaptodrosophila lebanonensis</name>
    <dbReference type="NCBI Taxonomy" id="7225"/>
    <lineage>
        <taxon>Eukaryota</taxon>
        <taxon>Metazoa</taxon>
        <taxon>Ecdysozoa</taxon>
        <taxon>Arthropoda</taxon>
        <taxon>Hexapoda</taxon>
        <taxon>Insecta</taxon>
        <taxon>Pterygota</taxon>
        <taxon>Neoptera</taxon>
        <taxon>Endopterygota</taxon>
        <taxon>Diptera</taxon>
        <taxon>Brachycera</taxon>
        <taxon>Muscomorpha</taxon>
        <taxon>Ephydroidea</taxon>
        <taxon>Drosophilidae</taxon>
        <taxon>Scaptodrosophila</taxon>
    </lineage>
</organism>
<evidence type="ECO:0000256" key="3">
    <source>
        <dbReference type="ARBA" id="ARBA00022737"/>
    </source>
</evidence>
<dbReference type="SUPFAM" id="SSF50978">
    <property type="entry name" value="WD40 repeat-like"/>
    <property type="match status" value="1"/>
</dbReference>
<gene>
    <name evidence="8" type="primary">LOC115628169</name>
</gene>
<dbReference type="CTD" id="3346176"/>
<keyword evidence="3" id="KW-0677">Repeat</keyword>
<proteinExistence type="predicted"/>
<keyword evidence="4" id="KW-0539">Nucleus</keyword>
<dbReference type="GO" id="GO:0032040">
    <property type="term" value="C:small-subunit processome"/>
    <property type="evidence" value="ECO:0007669"/>
    <property type="project" value="TreeGrafter"/>
</dbReference>
<dbReference type="FunFam" id="2.130.10.10:FF:000509">
    <property type="entry name" value="U3 small nucleolar RNA-interacting protein"/>
    <property type="match status" value="1"/>
</dbReference>
<dbReference type="PANTHER" id="PTHR19865">
    <property type="entry name" value="U3 SMALL NUCLEOLAR RNA INTERACTING PROTEIN 2"/>
    <property type="match status" value="1"/>
</dbReference>
<dbReference type="InterPro" id="IPR039241">
    <property type="entry name" value="Rrp9-like"/>
</dbReference>
<evidence type="ECO:0000256" key="4">
    <source>
        <dbReference type="ARBA" id="ARBA00023242"/>
    </source>
</evidence>
<dbReference type="OrthoDB" id="189968at2759"/>
<dbReference type="AlphaFoldDB" id="A0A6J2TWS6"/>
<feature type="repeat" description="WD" evidence="5">
    <location>
        <begin position="276"/>
        <end position="317"/>
    </location>
</feature>
<keyword evidence="7" id="KW-1185">Reference proteome</keyword>
<feature type="repeat" description="WD" evidence="5">
    <location>
        <begin position="234"/>
        <end position="275"/>
    </location>
</feature>
<dbReference type="Pfam" id="PF00400">
    <property type="entry name" value="WD40"/>
    <property type="match status" value="4"/>
</dbReference>
<accession>A0A6J2TWS6</accession>
<dbReference type="PANTHER" id="PTHR19865:SF0">
    <property type="entry name" value="U3 SMALL NUCLEOLAR RNA-INTERACTING PROTEIN 2"/>
    <property type="match status" value="1"/>
</dbReference>
<protein>
    <submittedName>
        <fullName evidence="8">U3 small nucleolar RNA-interacting protein 2</fullName>
    </submittedName>
</protein>
<evidence type="ECO:0000256" key="6">
    <source>
        <dbReference type="SAM" id="MobiDB-lite"/>
    </source>
</evidence>
<keyword evidence="2 5" id="KW-0853">WD repeat</keyword>